<protein>
    <submittedName>
        <fullName evidence="1">N-acetylglutamate synthase/N-acetylornithine aminotransferase</fullName>
    </submittedName>
</protein>
<organism evidence="1 2">
    <name type="scientific">Breznakia pachnodae</name>
    <dbReference type="NCBI Taxonomy" id="265178"/>
    <lineage>
        <taxon>Bacteria</taxon>
        <taxon>Bacillati</taxon>
        <taxon>Bacillota</taxon>
        <taxon>Erysipelotrichia</taxon>
        <taxon>Erysipelotrichales</taxon>
        <taxon>Erysipelotrichaceae</taxon>
        <taxon>Breznakia</taxon>
    </lineage>
</organism>
<reference evidence="1 2" key="1">
    <citation type="submission" date="2023-07" db="EMBL/GenBank/DDBJ databases">
        <title>Genomic Encyclopedia of Type Strains, Phase IV (KMG-IV): sequencing the most valuable type-strain genomes for metagenomic binning, comparative biology and taxonomic classification.</title>
        <authorList>
            <person name="Goeker M."/>
        </authorList>
    </citation>
    <scope>NUCLEOTIDE SEQUENCE [LARGE SCALE GENOMIC DNA]</scope>
    <source>
        <strain evidence="1 2">DSM 16784</strain>
    </source>
</reference>
<proteinExistence type="predicted"/>
<evidence type="ECO:0000313" key="2">
    <source>
        <dbReference type="Proteomes" id="UP001230220"/>
    </source>
</evidence>
<dbReference type="EMBL" id="JAUSUR010000003">
    <property type="protein sequence ID" value="MDQ0361435.1"/>
    <property type="molecule type" value="Genomic_DNA"/>
</dbReference>
<dbReference type="RefSeq" id="WP_307408150.1">
    <property type="nucleotide sequence ID" value="NZ_JAUSUR010000003.1"/>
</dbReference>
<dbReference type="Proteomes" id="UP001230220">
    <property type="component" value="Unassembled WGS sequence"/>
</dbReference>
<keyword evidence="1" id="KW-0032">Aminotransferase</keyword>
<name>A0ABU0E3G9_9FIRM</name>
<evidence type="ECO:0000313" key="1">
    <source>
        <dbReference type="EMBL" id="MDQ0361435.1"/>
    </source>
</evidence>
<keyword evidence="1" id="KW-0808">Transferase</keyword>
<dbReference type="GO" id="GO:0008483">
    <property type="term" value="F:transaminase activity"/>
    <property type="evidence" value="ECO:0007669"/>
    <property type="project" value="UniProtKB-KW"/>
</dbReference>
<gene>
    <name evidence="1" type="ORF">J2S15_002182</name>
</gene>
<accession>A0ABU0E3G9</accession>
<comment type="caution">
    <text evidence="1">The sequence shown here is derived from an EMBL/GenBank/DDBJ whole genome shotgun (WGS) entry which is preliminary data.</text>
</comment>
<keyword evidence="2" id="KW-1185">Reference proteome</keyword>
<sequence length="144" mass="17104">MSLLMPSKEEMEVYVANIGIMPKHNYLIVYRKMKDSTKSFLKHFARSASVITRGNEKPYYLIVTKNELILQEMKKHSEMIKFLREDLKEFMVSDGEGETKVIEFNYSGETYSFIAHKDSIDRVRYVADNLQYLDQHHWLEEIEL</sequence>